<feature type="transmembrane region" description="Helical" evidence="1">
    <location>
        <begin position="78"/>
        <end position="104"/>
    </location>
</feature>
<keyword evidence="1" id="KW-1133">Transmembrane helix</keyword>
<keyword evidence="1" id="KW-0472">Membrane</keyword>
<evidence type="ECO:0000259" key="2">
    <source>
        <dbReference type="Pfam" id="PF04608"/>
    </source>
</evidence>
<dbReference type="Proteomes" id="UP000352088">
    <property type="component" value="Unassembled WGS sequence"/>
</dbReference>
<sequence>MQKLFLTFFYSGCAKKAPGTFGTLAALIPAFFILKYLGITTLFLLSILIFIASIRVIDDYERKTGIHDDKHIVIDEVAGVFLACAIAASGANSLLNFFMAFVFFRIFDITKPSIIGKIDKKTKGGLGVMLDDMLAGLFAGLLSAVIYGFLLKFDLVFWDKDLINLF</sequence>
<evidence type="ECO:0000313" key="8">
    <source>
        <dbReference type="EMBL" id="EAL6851073.1"/>
    </source>
</evidence>
<dbReference type="EMBL" id="AACRQU010000006">
    <property type="protein sequence ID" value="EAL8416539.1"/>
    <property type="molecule type" value="Genomic_DNA"/>
</dbReference>
<feature type="transmembrane region" description="Helical" evidence="1">
    <location>
        <begin position="133"/>
        <end position="151"/>
    </location>
</feature>
<dbReference type="Pfam" id="PF04608">
    <property type="entry name" value="PgpA"/>
    <property type="match status" value="1"/>
</dbReference>
<dbReference type="PANTHER" id="PTHR36305">
    <property type="entry name" value="PHOSPHATIDYLGLYCEROPHOSPHATASE A"/>
    <property type="match status" value="1"/>
</dbReference>
<gene>
    <name evidence="7" type="ORF">B9Q54_02420</name>
    <name evidence="4" type="ORF">BU953_02905</name>
    <name evidence="5" type="ORF">BZ274_01165</name>
    <name evidence="6" type="ORF">C6T04_04350</name>
    <name evidence="8" type="ORF">DSX26_06275</name>
    <name evidence="9" type="ORF">DYF97_03890</name>
    <name evidence="10" type="ORF">DYU70_06015</name>
    <name evidence="3" type="ORF">ES716_02070</name>
</gene>
<dbReference type="GeneID" id="66545126"/>
<dbReference type="EMBL" id="AACGUZ010000003">
    <property type="protein sequence ID" value="EAK5103132.1"/>
    <property type="molecule type" value="Genomic_DNA"/>
</dbReference>
<protein>
    <submittedName>
        <fullName evidence="9">Phosphatidylglycerophosphatase A</fullName>
    </submittedName>
</protein>
<dbReference type="Proteomes" id="UP000576616">
    <property type="component" value="Unassembled WGS sequence"/>
</dbReference>
<dbReference type="STRING" id="195.ATE51_00326"/>
<reference evidence="11 16" key="1">
    <citation type="submission" date="2018-08" db="EMBL/GenBank/DDBJ databases">
        <authorList>
            <consortium name="NARMS: The National Antimicrobial Resistance Monitoring System"/>
        </authorList>
    </citation>
    <scope>NUCLEOTIDE SEQUENCE [LARGE SCALE GENOMIC DNA]</scope>
    <source>
        <strain evidence="10 16">CVM N17C171</strain>
        <strain evidence="8 12">CVM N17C548</strain>
        <strain evidence="6 13">FSIS11807978</strain>
        <strain evidence="9 11">FSIS11812579</strain>
        <strain evidence="4 17">FSIS1609200</strain>
        <strain evidence="7 15">FSIS1711007</strain>
    </source>
</reference>
<dbReference type="PANTHER" id="PTHR36305:SF1">
    <property type="entry name" value="PHOSPHATIDYLGLYCEROPHOSPHATASE A"/>
    <property type="match status" value="1"/>
</dbReference>
<evidence type="ECO:0000313" key="9">
    <source>
        <dbReference type="EMBL" id="EAL8416539.1"/>
    </source>
</evidence>
<dbReference type="RefSeq" id="WP_002779527.1">
    <property type="nucleotide sequence ID" value="NZ_AANHVQ020000001.1"/>
</dbReference>
<dbReference type="Proteomes" id="UP000411403">
    <property type="component" value="Unassembled WGS sequence"/>
</dbReference>
<dbReference type="Gene3D" id="1.10.3760.10">
    <property type="entry name" value="PgpA-like"/>
    <property type="match status" value="1"/>
</dbReference>
<evidence type="ECO:0000313" key="17">
    <source>
        <dbReference type="Proteomes" id="UP000557830"/>
    </source>
</evidence>
<dbReference type="Proteomes" id="UP000557830">
    <property type="component" value="Unassembled WGS sequence"/>
</dbReference>
<dbReference type="Proteomes" id="UP000409545">
    <property type="component" value="Unassembled WGS sequence"/>
</dbReference>
<evidence type="ECO:0000313" key="10">
    <source>
        <dbReference type="EMBL" id="EAL9204717.1"/>
    </source>
</evidence>
<evidence type="ECO:0000256" key="1">
    <source>
        <dbReference type="SAM" id="Phobius"/>
    </source>
</evidence>
<dbReference type="EMBL" id="AACQHW010000006">
    <property type="protein sequence ID" value="EAL6851073.1"/>
    <property type="molecule type" value="Genomic_DNA"/>
</dbReference>
<reference evidence="3 18" key="2">
    <citation type="submission" date="2019-01" db="EMBL/GenBank/DDBJ databases">
        <authorList>
            <consortium name="PulseNet: The National Subtyping Network for Foodborne Disease Surveillance"/>
            <person name="Tarr C.L."/>
            <person name="Trees E."/>
            <person name="Katz L.S."/>
            <person name="Carleton-Romer H.A."/>
            <person name="Stroika S."/>
            <person name="Kucerova Z."/>
            <person name="Roache K.F."/>
            <person name="Sabol A.L."/>
            <person name="Besser J."/>
            <person name="Gerner-Smidt P."/>
        </authorList>
    </citation>
    <scope>NUCLEOTIDE SEQUENCE [LARGE SCALE GENOMIC DNA]</scope>
    <source>
        <strain evidence="5 14">PNUSAC001435</strain>
        <strain evidence="3 18">PNUSAC007828</strain>
    </source>
</reference>
<evidence type="ECO:0000313" key="4">
    <source>
        <dbReference type="EMBL" id="EAJ1076578.1"/>
    </source>
</evidence>
<dbReference type="AlphaFoldDB" id="A0A0Q2H0P3"/>
<feature type="domain" description="YutG/PgpA" evidence="2">
    <location>
        <begin position="5"/>
        <end position="146"/>
    </location>
</feature>
<organism evidence="9 11">
    <name type="scientific">Campylobacter coli</name>
    <dbReference type="NCBI Taxonomy" id="195"/>
    <lineage>
        <taxon>Bacteria</taxon>
        <taxon>Pseudomonadati</taxon>
        <taxon>Campylobacterota</taxon>
        <taxon>Epsilonproteobacteria</taxon>
        <taxon>Campylobacterales</taxon>
        <taxon>Campylobacteraceae</taxon>
        <taxon>Campylobacter</taxon>
    </lineage>
</organism>
<keyword evidence="1" id="KW-0812">Transmembrane</keyword>
<evidence type="ECO:0000313" key="13">
    <source>
        <dbReference type="Proteomes" id="UP000365807"/>
    </source>
</evidence>
<dbReference type="InterPro" id="IPR036681">
    <property type="entry name" value="PgpA-like_sf"/>
</dbReference>
<comment type="caution">
    <text evidence="9">The sequence shown here is derived from an EMBL/GenBank/DDBJ whole genome shotgun (WGS) entry which is preliminary data.</text>
</comment>
<dbReference type="OrthoDB" id="9804091at2"/>
<dbReference type="InterPro" id="IPR007686">
    <property type="entry name" value="YutG/PgpA"/>
</dbReference>
<dbReference type="Proteomes" id="UP000382436">
    <property type="component" value="Unassembled WGS sequence"/>
</dbReference>
<evidence type="ECO:0000313" key="7">
    <source>
        <dbReference type="EMBL" id="EAK5103132.1"/>
    </source>
</evidence>
<dbReference type="Proteomes" id="UP000333665">
    <property type="component" value="Unassembled WGS sequence"/>
</dbReference>
<evidence type="ECO:0000313" key="14">
    <source>
        <dbReference type="Proteomes" id="UP000382436"/>
    </source>
</evidence>
<dbReference type="Proteomes" id="UP000365807">
    <property type="component" value="Unassembled WGS sequence"/>
</dbReference>
<dbReference type="EMBL" id="AACBVJ010000002">
    <property type="protein sequence ID" value="EAJ9196812.1"/>
    <property type="molecule type" value="Genomic_DNA"/>
</dbReference>
<dbReference type="GO" id="GO:0006655">
    <property type="term" value="P:phosphatidylglycerol biosynthetic process"/>
    <property type="evidence" value="ECO:0007669"/>
    <property type="project" value="UniProtKB-UniPathway"/>
</dbReference>
<evidence type="ECO:0000313" key="18">
    <source>
        <dbReference type="Proteomes" id="UP000576616"/>
    </source>
</evidence>
<name>A0A0Q2H0P3_CAMCO</name>
<evidence type="ECO:0000313" key="16">
    <source>
        <dbReference type="Proteomes" id="UP000411403"/>
    </source>
</evidence>
<dbReference type="PIRSF" id="PIRSF006162">
    <property type="entry name" value="PgpA"/>
    <property type="match status" value="1"/>
</dbReference>
<accession>A0A0Q2H0P3</accession>
<evidence type="ECO:0000313" key="11">
    <source>
        <dbReference type="Proteomes" id="UP000333665"/>
    </source>
</evidence>
<dbReference type="InterPro" id="IPR026037">
    <property type="entry name" value="PgpA"/>
</dbReference>
<evidence type="ECO:0000313" key="3">
    <source>
        <dbReference type="EMBL" id="EAH8156737.1"/>
    </source>
</evidence>
<evidence type="ECO:0000313" key="6">
    <source>
        <dbReference type="EMBL" id="EAK4358167.1"/>
    </source>
</evidence>
<evidence type="ECO:0000313" key="5">
    <source>
        <dbReference type="EMBL" id="EAJ9196812.1"/>
    </source>
</evidence>
<dbReference type="EMBL" id="AABKAB010000003">
    <property type="protein sequence ID" value="EAH8156737.1"/>
    <property type="molecule type" value="Genomic_DNA"/>
</dbReference>
<dbReference type="eggNOG" id="COG1267">
    <property type="taxonomic scope" value="Bacteria"/>
</dbReference>
<dbReference type="SUPFAM" id="SSF101307">
    <property type="entry name" value="YutG-like"/>
    <property type="match status" value="1"/>
</dbReference>
<evidence type="ECO:0000313" key="15">
    <source>
        <dbReference type="Proteomes" id="UP000409545"/>
    </source>
</evidence>
<dbReference type="EMBL" id="AACGFG010000005">
    <property type="protein sequence ID" value="EAK4358167.1"/>
    <property type="molecule type" value="Genomic_DNA"/>
</dbReference>
<proteinExistence type="predicted"/>
<dbReference type="EMBL" id="AACSIE010000005">
    <property type="protein sequence ID" value="EAL9204717.1"/>
    <property type="molecule type" value="Genomic_DNA"/>
</dbReference>
<dbReference type="KEGG" id="ccoo:ATE51_00326"/>
<dbReference type="CDD" id="cd06971">
    <property type="entry name" value="PgpA"/>
    <property type="match status" value="1"/>
</dbReference>
<dbReference type="UniPathway" id="UPA00084">
    <property type="reaction ID" value="UER00504"/>
</dbReference>
<feature type="transmembrane region" description="Helical" evidence="1">
    <location>
        <begin position="24"/>
        <end position="57"/>
    </location>
</feature>
<dbReference type="GO" id="GO:0008962">
    <property type="term" value="F:phosphatidylglycerophosphatase activity"/>
    <property type="evidence" value="ECO:0007669"/>
    <property type="project" value="InterPro"/>
</dbReference>
<evidence type="ECO:0000313" key="12">
    <source>
        <dbReference type="Proteomes" id="UP000352088"/>
    </source>
</evidence>
<dbReference type="EMBL" id="AABUYW010000004">
    <property type="protein sequence ID" value="EAJ1076578.1"/>
    <property type="molecule type" value="Genomic_DNA"/>
</dbReference>